<dbReference type="STRING" id="1178515.SY83_16465"/>
<gene>
    <name evidence="3" type="ORF">SY83_16465</name>
</gene>
<proteinExistence type="predicted"/>
<name>A0A172TKV5_9BACL</name>
<evidence type="ECO:0000313" key="4">
    <source>
        <dbReference type="Proteomes" id="UP000076927"/>
    </source>
</evidence>
<reference evidence="3 4" key="1">
    <citation type="submission" date="2015-01" db="EMBL/GenBank/DDBJ databases">
        <title>Paenibacillus swuensis/DY6/whole genome sequencing.</title>
        <authorList>
            <person name="Kim M.K."/>
            <person name="Srinivasan S."/>
            <person name="Lee J.-J."/>
        </authorList>
    </citation>
    <scope>NUCLEOTIDE SEQUENCE [LARGE SCALE GENOMIC DNA]</scope>
    <source>
        <strain evidence="3 4">DY6</strain>
    </source>
</reference>
<evidence type="ECO:0000313" key="3">
    <source>
        <dbReference type="EMBL" id="ANE47612.1"/>
    </source>
</evidence>
<dbReference type="OrthoDB" id="2652191at2"/>
<accession>A0A172TKV5</accession>
<dbReference type="AlphaFoldDB" id="A0A172TKV5"/>
<dbReference type="EMBL" id="CP011388">
    <property type="protein sequence ID" value="ANE47612.1"/>
    <property type="molecule type" value="Genomic_DNA"/>
</dbReference>
<dbReference type="KEGG" id="pswu:SY83_16465"/>
<keyword evidence="4" id="KW-1185">Reference proteome</keyword>
<feature type="chain" id="PRO_5008000872" description="SLH domain-containing protein" evidence="1">
    <location>
        <begin position="27"/>
        <end position="439"/>
    </location>
</feature>
<feature type="signal peptide" evidence="1">
    <location>
        <begin position="1"/>
        <end position="26"/>
    </location>
</feature>
<dbReference type="InterPro" id="IPR001119">
    <property type="entry name" value="SLH_dom"/>
</dbReference>
<feature type="domain" description="SLH" evidence="2">
    <location>
        <begin position="24"/>
        <end position="85"/>
    </location>
</feature>
<dbReference type="PATRIC" id="fig|1178515.4.peg.3312"/>
<evidence type="ECO:0000256" key="1">
    <source>
        <dbReference type="SAM" id="SignalP"/>
    </source>
</evidence>
<protein>
    <recommendedName>
        <fullName evidence="2">SLH domain-containing protein</fullName>
    </recommendedName>
</protein>
<sequence>MLKLRNTVVAGAVSCSLLLGGASAFAASLNDTIGLSNEVAINKLVSLGVFTSSKTFNPESELTRGEFALIISKILPLSNGTAISIKDVPTKNGANATIAKAVSHGLLKLDAKGNFAASKGVTYSELGKVLSVGLGLKSTWTNRPIDFLYYLERKGVLSIDTDLDAVVTKEEAAAAIDKYVEIKQLYTADEGVIASLTKTGIVLNNGSDYKTYAYAKNASLFVDNQGVEKENLGEGSPVHILLNAKGEIAFISGRSLELAEGTLVYADGKIKVNDKLTKNVDLNVVVAPLPNAPTAEFTFDSFGKYSVNGVTFGGQSFVNTQADEVTMLTVYIAKAENRGIKLIGDSVKVVFSDVALDDQVFTLSKDAKVSLIETVKEKSKDADGKEVETSKDVTKPSSLADLQGLQTAGNVFTGTVEVDNTGVITSISVKAAPAPAEDK</sequence>
<evidence type="ECO:0000259" key="2">
    <source>
        <dbReference type="PROSITE" id="PS51272"/>
    </source>
</evidence>
<dbReference type="PROSITE" id="PS51272">
    <property type="entry name" value="SLH"/>
    <property type="match status" value="1"/>
</dbReference>
<dbReference type="Proteomes" id="UP000076927">
    <property type="component" value="Chromosome"/>
</dbReference>
<keyword evidence="1" id="KW-0732">Signal</keyword>
<dbReference type="Pfam" id="PF00395">
    <property type="entry name" value="SLH"/>
    <property type="match status" value="2"/>
</dbReference>
<dbReference type="RefSeq" id="WP_068608481.1">
    <property type="nucleotide sequence ID" value="NZ_CP011388.1"/>
</dbReference>
<organism evidence="3 4">
    <name type="scientific">Paenibacillus swuensis</name>
    <dbReference type="NCBI Taxonomy" id="1178515"/>
    <lineage>
        <taxon>Bacteria</taxon>
        <taxon>Bacillati</taxon>
        <taxon>Bacillota</taxon>
        <taxon>Bacilli</taxon>
        <taxon>Bacillales</taxon>
        <taxon>Paenibacillaceae</taxon>
        <taxon>Paenibacillus</taxon>
    </lineage>
</organism>